<dbReference type="Proteomes" id="UP000095210">
    <property type="component" value="Chromosome"/>
</dbReference>
<name>A0AAC9HS60_9PSEU</name>
<organism evidence="2 3">
    <name type="scientific">Actinoalloteichus hymeniacidonis</name>
    <dbReference type="NCBI Taxonomy" id="340345"/>
    <lineage>
        <taxon>Bacteria</taxon>
        <taxon>Bacillati</taxon>
        <taxon>Actinomycetota</taxon>
        <taxon>Actinomycetes</taxon>
        <taxon>Pseudonocardiales</taxon>
        <taxon>Pseudonocardiaceae</taxon>
        <taxon>Actinoalloteichus</taxon>
    </lineage>
</organism>
<evidence type="ECO:0000256" key="1">
    <source>
        <dbReference type="SAM" id="SignalP"/>
    </source>
</evidence>
<dbReference type="RefSeq" id="WP_157421175.1">
    <property type="nucleotide sequence ID" value="NZ_CP014859.1"/>
</dbReference>
<evidence type="ECO:0000313" key="2">
    <source>
        <dbReference type="EMBL" id="AOS64612.1"/>
    </source>
</evidence>
<accession>A0AAC9HS60</accession>
<keyword evidence="1" id="KW-0732">Signal</keyword>
<dbReference type="KEGG" id="ahm:TL08_19105"/>
<feature type="signal peptide" evidence="1">
    <location>
        <begin position="1"/>
        <end position="30"/>
    </location>
</feature>
<evidence type="ECO:0000313" key="3">
    <source>
        <dbReference type="Proteomes" id="UP000095210"/>
    </source>
</evidence>
<dbReference type="AlphaFoldDB" id="A0AAC9HS60"/>
<protein>
    <recommendedName>
        <fullName evidence="4">Spore-associated protein A</fullName>
    </recommendedName>
</protein>
<reference evidence="3" key="1">
    <citation type="submission" date="2016-03" db="EMBL/GenBank/DDBJ databases">
        <title>Complete genome sequence of the type strain Actinoalloteichus hymeniacidonis DSM 45092.</title>
        <authorList>
            <person name="Schaffert L."/>
            <person name="Albersmeier A."/>
            <person name="Winkler A."/>
            <person name="Kalinowski J."/>
            <person name="Zotchev S."/>
            <person name="Ruckert C."/>
        </authorList>
    </citation>
    <scope>NUCLEOTIDE SEQUENCE [LARGE SCALE GENOMIC DNA]</scope>
    <source>
        <strain evidence="3">HPA177(T) (DSM 45092(T))</strain>
    </source>
</reference>
<proteinExistence type="predicted"/>
<evidence type="ECO:0008006" key="4">
    <source>
        <dbReference type="Google" id="ProtNLM"/>
    </source>
</evidence>
<gene>
    <name evidence="2" type="ORF">TL08_19105</name>
</gene>
<dbReference type="EMBL" id="CP014859">
    <property type="protein sequence ID" value="AOS64612.1"/>
    <property type="molecule type" value="Genomic_DNA"/>
</dbReference>
<sequence length="156" mass="16041">MRRTTRLGTTLLAALAATLVAVGLAPSAAAHSRAEAIEVGCGTGFVVVNDGVRQVTTPSGATWGEVYLTYNNATGQNCVVTNKTSHHGTATRTVANLYVQQSGGTVRTYSDSGSYSHYANVTASGAAACVLYDGHIWDASGRVLASGGRETWGNCG</sequence>
<feature type="chain" id="PRO_5042079462" description="Spore-associated protein A" evidence="1">
    <location>
        <begin position="31"/>
        <end position="156"/>
    </location>
</feature>
<keyword evidence="3" id="KW-1185">Reference proteome</keyword>